<evidence type="ECO:0000313" key="2">
    <source>
        <dbReference type="Proteomes" id="UP001165269"/>
    </source>
</evidence>
<comment type="caution">
    <text evidence="1">The sequence shown here is derived from an EMBL/GenBank/DDBJ whole genome shotgun (WGS) entry which is preliminary data.</text>
</comment>
<keyword evidence="2" id="KW-1185">Reference proteome</keyword>
<proteinExistence type="predicted"/>
<dbReference type="RefSeq" id="WP_242767051.1">
    <property type="nucleotide sequence ID" value="NZ_JALDAY010000006.1"/>
</dbReference>
<gene>
    <name evidence="1" type="ORF">MQP27_22225</name>
</gene>
<dbReference type="EMBL" id="JALDAY010000006">
    <property type="protein sequence ID" value="MCI3273813.1"/>
    <property type="molecule type" value="Genomic_DNA"/>
</dbReference>
<accession>A0ABS9Y9B3</accession>
<reference evidence="1" key="1">
    <citation type="submission" date="2022-03" db="EMBL/GenBank/DDBJ databases">
        <title>Streptomyces 7R015 and 7R016 isolated from Barleria lupulina in Thailand.</title>
        <authorList>
            <person name="Kanchanasin P."/>
            <person name="Phongsopitanun W."/>
            <person name="Tanasupawat S."/>
        </authorList>
    </citation>
    <scope>NUCLEOTIDE SEQUENCE</scope>
    <source>
        <strain evidence="1">7R015</strain>
    </source>
</reference>
<organism evidence="1 2">
    <name type="scientific">Streptomyces cylindrosporus</name>
    <dbReference type="NCBI Taxonomy" id="2927583"/>
    <lineage>
        <taxon>Bacteria</taxon>
        <taxon>Bacillati</taxon>
        <taxon>Actinomycetota</taxon>
        <taxon>Actinomycetes</taxon>
        <taxon>Kitasatosporales</taxon>
        <taxon>Streptomycetaceae</taxon>
        <taxon>Streptomyces</taxon>
    </lineage>
</organism>
<evidence type="ECO:0000313" key="1">
    <source>
        <dbReference type="EMBL" id="MCI3273813.1"/>
    </source>
</evidence>
<sequence>MALLTEAVVTTLVSAVGRDDWSAVRAGFLRTFDEDEQQDVVTALRLDALADAVANSPEMSRDEMLADMVPRWGARLRLLVSDRPETASRLREFVASSPGLTPPTNSVRVSQVSVSAYTQLGGSINVFNAGRDVHRNS</sequence>
<name>A0ABS9Y9B3_9ACTN</name>
<protein>
    <submittedName>
        <fullName evidence="1">Uncharacterized protein</fullName>
    </submittedName>
</protein>
<dbReference type="Proteomes" id="UP001165269">
    <property type="component" value="Unassembled WGS sequence"/>
</dbReference>